<accession>A0A2V5LB89</accession>
<dbReference type="InterPro" id="IPR021903">
    <property type="entry name" value="DUF3515"/>
</dbReference>
<feature type="signal peptide" evidence="2">
    <location>
        <begin position="1"/>
        <end position="34"/>
    </location>
</feature>
<comment type="caution">
    <text evidence="3">The sequence shown here is derived from an EMBL/GenBank/DDBJ whole genome shotgun (WGS) entry which is preliminary data.</text>
</comment>
<evidence type="ECO:0000256" key="2">
    <source>
        <dbReference type="SAM" id="SignalP"/>
    </source>
</evidence>
<feature type="chain" id="PRO_5016053118" evidence="2">
    <location>
        <begin position="35"/>
        <end position="163"/>
    </location>
</feature>
<dbReference type="OrthoDB" id="4331648at2"/>
<dbReference type="Proteomes" id="UP000247832">
    <property type="component" value="Unassembled WGS sequence"/>
</dbReference>
<sequence length="163" mass="16893">MPLKSLSWRIIVPCAASALLVLTGCSPSVGVASAQDSNNPACAPMMVALPDTLAGASRRTTNSQATAAWGDPSLAILRCGVTVPTPTTDKCVTVNGVDWVIKERNPNWTMTTYGRDPAAEVTIDPNKIASSTVLAELSSSASKLPQTRGCVGPGDTENLPKAK</sequence>
<evidence type="ECO:0000313" key="4">
    <source>
        <dbReference type="Proteomes" id="UP000247832"/>
    </source>
</evidence>
<dbReference type="EMBL" id="QJVD01000004">
    <property type="protein sequence ID" value="PYI68799.1"/>
    <property type="molecule type" value="Genomic_DNA"/>
</dbReference>
<dbReference type="RefSeq" id="WP_110500051.1">
    <property type="nucleotide sequence ID" value="NZ_QJVD01000004.1"/>
</dbReference>
<dbReference type="AlphaFoldDB" id="A0A2V5LB89"/>
<proteinExistence type="predicted"/>
<reference evidence="3 4" key="1">
    <citation type="submission" date="2018-05" db="EMBL/GenBank/DDBJ databases">
        <title>Genetic diversity of glacier-inhabiting Cryobacterium bacteria in China and description of Cryobacterium mengkeensis sp. nov. and Arthrobacter glacialis sp. nov.</title>
        <authorList>
            <person name="Liu Q."/>
            <person name="Xin Y.-H."/>
        </authorList>
    </citation>
    <scope>NUCLEOTIDE SEQUENCE [LARGE SCALE GENOMIC DNA]</scope>
    <source>
        <strain evidence="3 4">LI2</strain>
    </source>
</reference>
<name>A0A2V5LB89_9MICC</name>
<dbReference type="PROSITE" id="PS51257">
    <property type="entry name" value="PROKAR_LIPOPROTEIN"/>
    <property type="match status" value="1"/>
</dbReference>
<keyword evidence="4" id="KW-1185">Reference proteome</keyword>
<gene>
    <name evidence="3" type="ORF">CVV68_05815</name>
</gene>
<keyword evidence="2" id="KW-0732">Signal</keyword>
<organism evidence="3 4">
    <name type="scientific">Arthrobacter livingstonensis</name>
    <dbReference type="NCBI Taxonomy" id="670078"/>
    <lineage>
        <taxon>Bacteria</taxon>
        <taxon>Bacillati</taxon>
        <taxon>Actinomycetota</taxon>
        <taxon>Actinomycetes</taxon>
        <taxon>Micrococcales</taxon>
        <taxon>Micrococcaceae</taxon>
        <taxon>Arthrobacter</taxon>
    </lineage>
</organism>
<feature type="region of interest" description="Disordered" evidence="1">
    <location>
        <begin position="140"/>
        <end position="163"/>
    </location>
</feature>
<dbReference type="Pfam" id="PF12028">
    <property type="entry name" value="DUF3515"/>
    <property type="match status" value="1"/>
</dbReference>
<evidence type="ECO:0000256" key="1">
    <source>
        <dbReference type="SAM" id="MobiDB-lite"/>
    </source>
</evidence>
<evidence type="ECO:0000313" key="3">
    <source>
        <dbReference type="EMBL" id="PYI68799.1"/>
    </source>
</evidence>
<protein>
    <submittedName>
        <fullName evidence="3">DUF3515 domain-containing protein</fullName>
    </submittedName>
</protein>